<comment type="caution">
    <text evidence="1">The sequence shown here is derived from an EMBL/GenBank/DDBJ whole genome shotgun (WGS) entry which is preliminary data.</text>
</comment>
<protein>
    <submittedName>
        <fullName evidence="1">Uncharacterized protein</fullName>
    </submittedName>
</protein>
<proteinExistence type="predicted"/>
<reference evidence="1 2" key="1">
    <citation type="journal article" date="2018" name="Sci. Rep.">
        <title>Genomic signatures of local adaptation to the degree of environmental predictability in rotifers.</title>
        <authorList>
            <person name="Franch-Gras L."/>
            <person name="Hahn C."/>
            <person name="Garcia-Roger E.M."/>
            <person name="Carmona M.J."/>
            <person name="Serra M."/>
            <person name="Gomez A."/>
        </authorList>
    </citation>
    <scope>NUCLEOTIDE SEQUENCE [LARGE SCALE GENOMIC DNA]</scope>
    <source>
        <strain evidence="1">HYR1</strain>
    </source>
</reference>
<evidence type="ECO:0000313" key="2">
    <source>
        <dbReference type="Proteomes" id="UP000276133"/>
    </source>
</evidence>
<accession>A0A3M7RQ61</accession>
<sequence>MNLFLTLVFFGIKTRKKGKCAYKCINSKTLNLNPNFILFLAINLKKSIYYSYVRVKNSRHPAFTLSLLVKCYFKGSESLSASVVYYPLKIPERPVFELLYMVSTSDGD</sequence>
<dbReference type="AlphaFoldDB" id="A0A3M7RQ61"/>
<dbReference type="Proteomes" id="UP000276133">
    <property type="component" value="Unassembled WGS sequence"/>
</dbReference>
<keyword evidence="2" id="KW-1185">Reference proteome</keyword>
<evidence type="ECO:0000313" key="1">
    <source>
        <dbReference type="EMBL" id="RNA25672.1"/>
    </source>
</evidence>
<organism evidence="1 2">
    <name type="scientific">Brachionus plicatilis</name>
    <name type="common">Marine rotifer</name>
    <name type="synonym">Brachionus muelleri</name>
    <dbReference type="NCBI Taxonomy" id="10195"/>
    <lineage>
        <taxon>Eukaryota</taxon>
        <taxon>Metazoa</taxon>
        <taxon>Spiralia</taxon>
        <taxon>Gnathifera</taxon>
        <taxon>Rotifera</taxon>
        <taxon>Eurotatoria</taxon>
        <taxon>Monogononta</taxon>
        <taxon>Pseudotrocha</taxon>
        <taxon>Ploima</taxon>
        <taxon>Brachionidae</taxon>
        <taxon>Brachionus</taxon>
    </lineage>
</organism>
<name>A0A3M7RQ61_BRAPC</name>
<dbReference type="EMBL" id="REGN01002888">
    <property type="protein sequence ID" value="RNA25672.1"/>
    <property type="molecule type" value="Genomic_DNA"/>
</dbReference>
<gene>
    <name evidence="1" type="ORF">BpHYR1_017070</name>
</gene>